<evidence type="ECO:0000256" key="1">
    <source>
        <dbReference type="SAM" id="MobiDB-lite"/>
    </source>
</evidence>
<dbReference type="EMBL" id="VSRR010090498">
    <property type="protein sequence ID" value="MPC92218.1"/>
    <property type="molecule type" value="Genomic_DNA"/>
</dbReference>
<protein>
    <submittedName>
        <fullName evidence="2">Uncharacterized protein</fullName>
    </submittedName>
</protein>
<comment type="caution">
    <text evidence="2">The sequence shown here is derived from an EMBL/GenBank/DDBJ whole genome shotgun (WGS) entry which is preliminary data.</text>
</comment>
<sequence>MYPPLVTLTNNPPTPWRPRNPPMAMLHPPCTMTQPQNIPHQNTTLRNTPHQTTTSRNIPHQNTTPRNTLHQDTMSQNTPHHPTTPHQPTSTQ</sequence>
<feature type="compositionally biased region" description="Low complexity" evidence="1">
    <location>
        <begin position="1"/>
        <end position="11"/>
    </location>
</feature>
<evidence type="ECO:0000313" key="2">
    <source>
        <dbReference type="EMBL" id="MPC92218.1"/>
    </source>
</evidence>
<gene>
    <name evidence="2" type="ORF">E2C01_087294</name>
</gene>
<dbReference type="AlphaFoldDB" id="A0A5B7JGX1"/>
<accession>A0A5B7JGX1</accession>
<feature type="compositionally biased region" description="Low complexity" evidence="1">
    <location>
        <begin position="75"/>
        <end position="92"/>
    </location>
</feature>
<feature type="compositionally biased region" description="Pro residues" evidence="1">
    <location>
        <begin position="12"/>
        <end position="21"/>
    </location>
</feature>
<feature type="region of interest" description="Disordered" evidence="1">
    <location>
        <begin position="1"/>
        <end position="92"/>
    </location>
</feature>
<name>A0A5B7JGX1_PORTR</name>
<feature type="compositionally biased region" description="Polar residues" evidence="1">
    <location>
        <begin position="31"/>
        <end position="74"/>
    </location>
</feature>
<proteinExistence type="predicted"/>
<evidence type="ECO:0000313" key="3">
    <source>
        <dbReference type="Proteomes" id="UP000324222"/>
    </source>
</evidence>
<organism evidence="2 3">
    <name type="scientific">Portunus trituberculatus</name>
    <name type="common">Swimming crab</name>
    <name type="synonym">Neptunus trituberculatus</name>
    <dbReference type="NCBI Taxonomy" id="210409"/>
    <lineage>
        <taxon>Eukaryota</taxon>
        <taxon>Metazoa</taxon>
        <taxon>Ecdysozoa</taxon>
        <taxon>Arthropoda</taxon>
        <taxon>Crustacea</taxon>
        <taxon>Multicrustacea</taxon>
        <taxon>Malacostraca</taxon>
        <taxon>Eumalacostraca</taxon>
        <taxon>Eucarida</taxon>
        <taxon>Decapoda</taxon>
        <taxon>Pleocyemata</taxon>
        <taxon>Brachyura</taxon>
        <taxon>Eubrachyura</taxon>
        <taxon>Portunoidea</taxon>
        <taxon>Portunidae</taxon>
        <taxon>Portuninae</taxon>
        <taxon>Portunus</taxon>
    </lineage>
</organism>
<reference evidence="2 3" key="1">
    <citation type="submission" date="2019-05" db="EMBL/GenBank/DDBJ databases">
        <title>Another draft genome of Portunus trituberculatus and its Hox gene families provides insights of decapod evolution.</title>
        <authorList>
            <person name="Jeong J.-H."/>
            <person name="Song I."/>
            <person name="Kim S."/>
            <person name="Choi T."/>
            <person name="Kim D."/>
            <person name="Ryu S."/>
            <person name="Kim W."/>
        </authorList>
    </citation>
    <scope>NUCLEOTIDE SEQUENCE [LARGE SCALE GENOMIC DNA]</scope>
    <source>
        <tissue evidence="2">Muscle</tissue>
    </source>
</reference>
<dbReference type="Proteomes" id="UP000324222">
    <property type="component" value="Unassembled WGS sequence"/>
</dbReference>
<keyword evidence="3" id="KW-1185">Reference proteome</keyword>